<dbReference type="EMBL" id="PXOH01000042">
    <property type="protein sequence ID" value="PSF31702.1"/>
    <property type="molecule type" value="Genomic_DNA"/>
</dbReference>
<accession>A0A2T1LRT2</accession>
<dbReference type="Pfam" id="PF25023">
    <property type="entry name" value="TEN_YD-shell"/>
    <property type="match status" value="1"/>
</dbReference>
<evidence type="ECO:0000313" key="3">
    <source>
        <dbReference type="EMBL" id="PSF31702.1"/>
    </source>
</evidence>
<gene>
    <name evidence="3" type="ORF">C7H19_22470</name>
</gene>
<keyword evidence="4" id="KW-1185">Reference proteome</keyword>
<dbReference type="OrthoDB" id="9784390at2"/>
<evidence type="ECO:0000256" key="1">
    <source>
        <dbReference type="ARBA" id="ARBA00022737"/>
    </source>
</evidence>
<feature type="domain" description="Teneurin-like YD-shell" evidence="2">
    <location>
        <begin position="4"/>
        <end position="94"/>
    </location>
</feature>
<reference evidence="3 4" key="2">
    <citation type="submission" date="2018-03" db="EMBL/GenBank/DDBJ databases">
        <authorList>
            <person name="Keele B.F."/>
        </authorList>
    </citation>
    <scope>NUCLEOTIDE SEQUENCE [LARGE SCALE GENOMIC DNA]</scope>
    <source>
        <strain evidence="3 4">CCALA 016</strain>
    </source>
</reference>
<evidence type="ECO:0000313" key="4">
    <source>
        <dbReference type="Proteomes" id="UP000239001"/>
    </source>
</evidence>
<sequence length="106" mass="11906">MRLGYIYDYVGNRLTKTESVEGVTTYIYDNNDRLLTETTNGVVTVYEYDDNGNTLSRQQGSEETVYEWNDENLLVKVIPADGQEVSYVYDADGIRVASTVDGVGTE</sequence>
<dbReference type="PANTHER" id="PTHR32305">
    <property type="match status" value="1"/>
</dbReference>
<name>A0A2T1LRT2_9CHRO</name>
<keyword evidence="1" id="KW-0677">Repeat</keyword>
<dbReference type="InterPro" id="IPR056823">
    <property type="entry name" value="TEN-like_YD-shell"/>
</dbReference>
<organism evidence="3 4">
    <name type="scientific">Aphanothece hegewaldii CCALA 016</name>
    <dbReference type="NCBI Taxonomy" id="2107694"/>
    <lineage>
        <taxon>Bacteria</taxon>
        <taxon>Bacillati</taxon>
        <taxon>Cyanobacteriota</taxon>
        <taxon>Cyanophyceae</taxon>
        <taxon>Oscillatoriophycideae</taxon>
        <taxon>Chroococcales</taxon>
        <taxon>Aphanothecaceae</taxon>
        <taxon>Aphanothece</taxon>
    </lineage>
</organism>
<dbReference type="Gene3D" id="2.180.10.10">
    <property type="entry name" value="RHS repeat-associated core"/>
    <property type="match status" value="1"/>
</dbReference>
<dbReference type="InterPro" id="IPR006530">
    <property type="entry name" value="YD"/>
</dbReference>
<dbReference type="NCBIfam" id="TIGR01643">
    <property type="entry name" value="YD_repeat_2x"/>
    <property type="match status" value="2"/>
</dbReference>
<comment type="caution">
    <text evidence="3">The sequence shown here is derived from an EMBL/GenBank/DDBJ whole genome shotgun (WGS) entry which is preliminary data.</text>
</comment>
<dbReference type="Proteomes" id="UP000239001">
    <property type="component" value="Unassembled WGS sequence"/>
</dbReference>
<dbReference type="AlphaFoldDB" id="A0A2T1LRT2"/>
<evidence type="ECO:0000259" key="2">
    <source>
        <dbReference type="Pfam" id="PF25023"/>
    </source>
</evidence>
<dbReference type="PANTHER" id="PTHR32305:SF15">
    <property type="entry name" value="PROTEIN RHSA-RELATED"/>
    <property type="match status" value="1"/>
</dbReference>
<proteinExistence type="predicted"/>
<dbReference type="InterPro" id="IPR050708">
    <property type="entry name" value="T6SS_VgrG/RHS"/>
</dbReference>
<reference evidence="3 4" key="1">
    <citation type="submission" date="2018-03" db="EMBL/GenBank/DDBJ databases">
        <title>The ancient ancestry and fast evolution of plastids.</title>
        <authorList>
            <person name="Moore K.R."/>
            <person name="Magnabosco C."/>
            <person name="Momper L."/>
            <person name="Gold D.A."/>
            <person name="Bosak T."/>
            <person name="Fournier G.P."/>
        </authorList>
    </citation>
    <scope>NUCLEOTIDE SEQUENCE [LARGE SCALE GENOMIC DNA]</scope>
    <source>
        <strain evidence="3 4">CCALA 016</strain>
    </source>
</reference>
<protein>
    <recommendedName>
        <fullName evidence="2">Teneurin-like YD-shell domain-containing protein</fullName>
    </recommendedName>
</protein>